<keyword evidence="3" id="KW-0964">Secreted</keyword>
<proteinExistence type="inferred from homology"/>
<dbReference type="PANTHER" id="PTHR11610:SF165">
    <property type="entry name" value="PANCREATIC LIPASE-RELATED PROTEIN 2"/>
    <property type="match status" value="1"/>
</dbReference>
<feature type="non-terminal residue" evidence="9">
    <location>
        <position position="146"/>
    </location>
</feature>
<dbReference type="PRINTS" id="PR00821">
    <property type="entry name" value="TAGLIPASE"/>
</dbReference>
<keyword evidence="4" id="KW-0378">Hydrolase</keyword>
<evidence type="ECO:0000256" key="6">
    <source>
        <dbReference type="ARBA" id="ARBA00023098"/>
    </source>
</evidence>
<sequence length="146" mass="16469">MWSVTWISIQTEENTCQGVEKEDVILKGDLNDVMEDIASCSHMRSLKYYTESILQPDGFIGYQSLSYEEFLAGSGFPCPNTGCPMMGHYADKYSGVSSVNQTFYLNTGAMQIYSRWRCRVTVHIVGTREIQGSLYITLQDFSEKAA</sequence>
<name>A0ABN9HJZ7_9NEOB</name>
<keyword evidence="5" id="KW-0442">Lipid degradation</keyword>
<evidence type="ECO:0000313" key="9">
    <source>
        <dbReference type="EMBL" id="CAI9620796.1"/>
    </source>
</evidence>
<evidence type="ECO:0000256" key="3">
    <source>
        <dbReference type="ARBA" id="ARBA00022525"/>
    </source>
</evidence>
<dbReference type="Gene3D" id="3.40.50.1820">
    <property type="entry name" value="alpha/beta hydrolase"/>
    <property type="match status" value="1"/>
</dbReference>
<reference evidence="9" key="1">
    <citation type="submission" date="2023-05" db="EMBL/GenBank/DDBJ databases">
        <authorList>
            <person name="Stuckert A."/>
        </authorList>
    </citation>
    <scope>NUCLEOTIDE SEQUENCE</scope>
</reference>
<accession>A0ABN9HJZ7</accession>
<keyword evidence="6" id="KW-0443">Lipid metabolism</keyword>
<dbReference type="InterPro" id="IPR000734">
    <property type="entry name" value="TAG_lipase"/>
</dbReference>
<feature type="domain" description="Lipase" evidence="8">
    <location>
        <begin position="16"/>
        <end position="110"/>
    </location>
</feature>
<comment type="caution">
    <text evidence="9">The sequence shown here is derived from an EMBL/GenBank/DDBJ whole genome shotgun (WGS) entry which is preliminary data.</text>
</comment>
<dbReference type="PANTHER" id="PTHR11610">
    <property type="entry name" value="LIPASE"/>
    <property type="match status" value="1"/>
</dbReference>
<evidence type="ECO:0000256" key="7">
    <source>
        <dbReference type="RuleBase" id="RU004262"/>
    </source>
</evidence>
<evidence type="ECO:0000256" key="5">
    <source>
        <dbReference type="ARBA" id="ARBA00022963"/>
    </source>
</evidence>
<dbReference type="Pfam" id="PF00151">
    <property type="entry name" value="Lipase"/>
    <property type="match status" value="1"/>
</dbReference>
<evidence type="ECO:0000256" key="2">
    <source>
        <dbReference type="ARBA" id="ARBA00010701"/>
    </source>
</evidence>
<organism evidence="9 10">
    <name type="scientific">Staurois parvus</name>
    <dbReference type="NCBI Taxonomy" id="386267"/>
    <lineage>
        <taxon>Eukaryota</taxon>
        <taxon>Metazoa</taxon>
        <taxon>Chordata</taxon>
        <taxon>Craniata</taxon>
        <taxon>Vertebrata</taxon>
        <taxon>Euteleostomi</taxon>
        <taxon>Amphibia</taxon>
        <taxon>Batrachia</taxon>
        <taxon>Anura</taxon>
        <taxon>Neobatrachia</taxon>
        <taxon>Ranoidea</taxon>
        <taxon>Ranidae</taxon>
        <taxon>Staurois</taxon>
    </lineage>
</organism>
<dbReference type="EMBL" id="CATNWA010021001">
    <property type="protein sequence ID" value="CAI9620796.1"/>
    <property type="molecule type" value="Genomic_DNA"/>
</dbReference>
<keyword evidence="10" id="KW-1185">Reference proteome</keyword>
<dbReference type="SUPFAM" id="SSF53474">
    <property type="entry name" value="alpha/beta-Hydrolases"/>
    <property type="match status" value="1"/>
</dbReference>
<comment type="similarity">
    <text evidence="2 7">Belongs to the AB hydrolase superfamily. Lipase family.</text>
</comment>
<evidence type="ECO:0000259" key="8">
    <source>
        <dbReference type="Pfam" id="PF00151"/>
    </source>
</evidence>
<evidence type="ECO:0000256" key="1">
    <source>
        <dbReference type="ARBA" id="ARBA00004613"/>
    </source>
</evidence>
<dbReference type="InterPro" id="IPR013818">
    <property type="entry name" value="Lipase"/>
</dbReference>
<evidence type="ECO:0000313" key="10">
    <source>
        <dbReference type="Proteomes" id="UP001162483"/>
    </source>
</evidence>
<dbReference type="Proteomes" id="UP001162483">
    <property type="component" value="Unassembled WGS sequence"/>
</dbReference>
<comment type="subcellular location">
    <subcellularLocation>
        <location evidence="1">Secreted</location>
    </subcellularLocation>
</comment>
<gene>
    <name evidence="9" type="ORF">SPARVUS_LOCUS16046826</name>
</gene>
<dbReference type="InterPro" id="IPR029058">
    <property type="entry name" value="AB_hydrolase_fold"/>
</dbReference>
<evidence type="ECO:0000256" key="4">
    <source>
        <dbReference type="ARBA" id="ARBA00022801"/>
    </source>
</evidence>
<protein>
    <recommendedName>
        <fullName evidence="8">Lipase domain-containing protein</fullName>
    </recommendedName>
</protein>